<name>A0A2S6II55_9ACTN</name>
<protein>
    <submittedName>
        <fullName evidence="1">Uncharacterized protein</fullName>
    </submittedName>
</protein>
<sequence length="110" mass="12053">MKRLDRPLLHILLVPAEVGLLHRLRPVVRNRSDAVLIRLETPPPGCPGAQVGLAPVPFRALCLDVVTWLGGLSAADVEQLLTAIREGREHPCLALRHRVLLPAADGSRER</sequence>
<gene>
    <name evidence="1" type="ORF">CLV92_109144</name>
</gene>
<proteinExistence type="predicted"/>
<comment type="caution">
    <text evidence="1">The sequence shown here is derived from an EMBL/GenBank/DDBJ whole genome shotgun (WGS) entry which is preliminary data.</text>
</comment>
<reference evidence="1 2" key="1">
    <citation type="submission" date="2018-02" db="EMBL/GenBank/DDBJ databases">
        <title>Genomic Encyclopedia of Archaeal and Bacterial Type Strains, Phase II (KMG-II): from individual species to whole genera.</title>
        <authorList>
            <person name="Goeker M."/>
        </authorList>
    </citation>
    <scope>NUCLEOTIDE SEQUENCE [LARGE SCALE GENOMIC DNA]</scope>
    <source>
        <strain evidence="1 2">DSM 22857</strain>
    </source>
</reference>
<dbReference type="Proteomes" id="UP000239485">
    <property type="component" value="Unassembled WGS sequence"/>
</dbReference>
<evidence type="ECO:0000313" key="1">
    <source>
        <dbReference type="EMBL" id="PPK93866.1"/>
    </source>
</evidence>
<dbReference type="OrthoDB" id="10000310at2"/>
<dbReference type="AlphaFoldDB" id="A0A2S6II55"/>
<evidence type="ECO:0000313" key="2">
    <source>
        <dbReference type="Proteomes" id="UP000239485"/>
    </source>
</evidence>
<keyword evidence="2" id="KW-1185">Reference proteome</keyword>
<accession>A0A2S6II55</accession>
<dbReference type="EMBL" id="PTJD01000009">
    <property type="protein sequence ID" value="PPK93866.1"/>
    <property type="molecule type" value="Genomic_DNA"/>
</dbReference>
<dbReference type="RefSeq" id="WP_104433448.1">
    <property type="nucleotide sequence ID" value="NZ_PTJD01000009.1"/>
</dbReference>
<organism evidence="1 2">
    <name type="scientific">Kineococcus xinjiangensis</name>
    <dbReference type="NCBI Taxonomy" id="512762"/>
    <lineage>
        <taxon>Bacteria</taxon>
        <taxon>Bacillati</taxon>
        <taxon>Actinomycetota</taxon>
        <taxon>Actinomycetes</taxon>
        <taxon>Kineosporiales</taxon>
        <taxon>Kineosporiaceae</taxon>
        <taxon>Kineococcus</taxon>
    </lineage>
</organism>